<gene>
    <name evidence="2" type="ORF">F6S82_16220</name>
</gene>
<feature type="transmembrane region" description="Helical" evidence="1">
    <location>
        <begin position="12"/>
        <end position="31"/>
    </location>
</feature>
<keyword evidence="1" id="KW-1133">Transmembrane helix</keyword>
<organism evidence="2 3">
    <name type="scientific">Bacteroides xylanisolvens</name>
    <dbReference type="NCBI Taxonomy" id="371601"/>
    <lineage>
        <taxon>Bacteria</taxon>
        <taxon>Pseudomonadati</taxon>
        <taxon>Bacteroidota</taxon>
        <taxon>Bacteroidia</taxon>
        <taxon>Bacteroidales</taxon>
        <taxon>Bacteroidaceae</taxon>
        <taxon>Bacteroides</taxon>
    </lineage>
</organism>
<evidence type="ECO:0000256" key="1">
    <source>
        <dbReference type="SAM" id="Phobius"/>
    </source>
</evidence>
<dbReference type="AlphaFoldDB" id="A0AAI9S326"/>
<dbReference type="RefSeq" id="WP_141408676.1">
    <property type="nucleotide sequence ID" value="NZ_CP041230.1"/>
</dbReference>
<dbReference type="Proteomes" id="UP000327007">
    <property type="component" value="Unassembled WGS sequence"/>
</dbReference>
<sequence length="135" mass="15647">MKNVKKKIRVCIIIACIYVIAMLGKGIYWYYTLDGVNVPITISTQYSPIPTAVEVYIDQQLVFKNDSLQALYVWEKTHFSCGLHKLTAIIDGKEFVRRFLVFPVRWIYIEIEKDDKPNSDGKVFIEFSFSPIGLM</sequence>
<evidence type="ECO:0000313" key="3">
    <source>
        <dbReference type="Proteomes" id="UP000327007"/>
    </source>
</evidence>
<protein>
    <submittedName>
        <fullName evidence="2">Uncharacterized protein</fullName>
    </submittedName>
</protein>
<reference evidence="3" key="1">
    <citation type="journal article" date="2018" name="J. Anim. Genet.">
        <title>Acquired interbacterial defense systems protect against interspecies antagonism in the human gut microbiome.</title>
        <authorList>
            <person name="Ross B.D."/>
            <person name="Verster A.J."/>
            <person name="Radey M.C."/>
            <person name="Schmidtke D.T."/>
            <person name="Pope C.E."/>
            <person name="Hoffman L.R."/>
            <person name="Hajjar A."/>
            <person name="Peterson S.B."/>
            <person name="Borenstein E."/>
            <person name="Mougous J."/>
        </authorList>
    </citation>
    <scope>NUCLEOTIDE SEQUENCE [LARGE SCALE GENOMIC DNA]</scope>
    <source>
        <strain evidence="3">H204</strain>
    </source>
</reference>
<dbReference type="EMBL" id="VYQC01000010">
    <property type="protein sequence ID" value="KAA9044495.1"/>
    <property type="molecule type" value="Genomic_DNA"/>
</dbReference>
<name>A0AAI9S326_9BACE</name>
<keyword evidence="1" id="KW-0472">Membrane</keyword>
<comment type="caution">
    <text evidence="2">The sequence shown here is derived from an EMBL/GenBank/DDBJ whole genome shotgun (WGS) entry which is preliminary data.</text>
</comment>
<evidence type="ECO:0000313" key="2">
    <source>
        <dbReference type="EMBL" id="KAA9044495.1"/>
    </source>
</evidence>
<proteinExistence type="predicted"/>
<accession>A0AAI9S326</accession>
<keyword evidence="1" id="KW-0812">Transmembrane</keyword>